<feature type="transmembrane region" description="Helical" evidence="1">
    <location>
        <begin position="74"/>
        <end position="99"/>
    </location>
</feature>
<name>A0ABS4XJY2_9MICC</name>
<feature type="transmembrane region" description="Helical" evidence="1">
    <location>
        <begin position="6"/>
        <end position="26"/>
    </location>
</feature>
<evidence type="ECO:0000256" key="1">
    <source>
        <dbReference type="SAM" id="Phobius"/>
    </source>
</evidence>
<keyword evidence="1" id="KW-0472">Membrane</keyword>
<evidence type="ECO:0000313" key="2">
    <source>
        <dbReference type="EMBL" id="MBP2388752.1"/>
    </source>
</evidence>
<dbReference type="RefSeq" id="WP_210002591.1">
    <property type="nucleotide sequence ID" value="NZ_BAAAJY010000004.1"/>
</dbReference>
<evidence type="ECO:0000313" key="3">
    <source>
        <dbReference type="Proteomes" id="UP001296993"/>
    </source>
</evidence>
<comment type="caution">
    <text evidence="2">The sequence shown here is derived from an EMBL/GenBank/DDBJ whole genome shotgun (WGS) entry which is preliminary data.</text>
</comment>
<dbReference type="Proteomes" id="UP001296993">
    <property type="component" value="Unassembled WGS sequence"/>
</dbReference>
<protein>
    <recommendedName>
        <fullName evidence="4">DUF4131 domain-containing protein</fullName>
    </recommendedName>
</protein>
<keyword evidence="1" id="KW-1133">Transmembrane helix</keyword>
<reference evidence="2 3" key="1">
    <citation type="submission" date="2021-03" db="EMBL/GenBank/DDBJ databases">
        <title>Sequencing the genomes of 1000 actinobacteria strains.</title>
        <authorList>
            <person name="Klenk H.-P."/>
        </authorList>
    </citation>
    <scope>NUCLEOTIDE SEQUENCE [LARGE SCALE GENOMIC DNA]</scope>
    <source>
        <strain evidence="2 3">DSM 15797</strain>
    </source>
</reference>
<proteinExistence type="predicted"/>
<gene>
    <name evidence="2" type="ORF">JOF47_004325</name>
</gene>
<feature type="transmembrane region" description="Helical" evidence="1">
    <location>
        <begin position="33"/>
        <end position="54"/>
    </location>
</feature>
<organism evidence="2 3">
    <name type="scientific">Paeniglutamicibacter kerguelensis</name>
    <dbReference type="NCBI Taxonomy" id="254788"/>
    <lineage>
        <taxon>Bacteria</taxon>
        <taxon>Bacillati</taxon>
        <taxon>Actinomycetota</taxon>
        <taxon>Actinomycetes</taxon>
        <taxon>Micrococcales</taxon>
        <taxon>Micrococcaceae</taxon>
        <taxon>Paeniglutamicibacter</taxon>
    </lineage>
</organism>
<dbReference type="EMBL" id="JAGIOF010000004">
    <property type="protein sequence ID" value="MBP2388752.1"/>
    <property type="molecule type" value="Genomic_DNA"/>
</dbReference>
<accession>A0ABS4XJY2</accession>
<keyword evidence="1" id="KW-0812">Transmembrane</keyword>
<sequence length="260" mass="27984">MSRSDILWRCVIVFVSLAVAVGGSLLSGQSDLVLLFGTILGALILAGILGFVSYGAPFTLLAALLLAPLAVSRFVPGFGSVLASWFLSIWSGWTIGAMLRSEWDRRRGCVAPNSKALKNHDGDSLEWRVERKAFREAGYSEAALVAKIRSLDGDRRTLVSATRGEACLTVAGNAQGALVVCFSPETSKEDQWSMLTSPGSDPGQVDVKIGPMVISHASWETTTLEKALVAAHYFHLKGRADPQLTWFSSPTIADWRTLSA</sequence>
<keyword evidence="3" id="KW-1185">Reference proteome</keyword>
<evidence type="ECO:0008006" key="4">
    <source>
        <dbReference type="Google" id="ProtNLM"/>
    </source>
</evidence>